<dbReference type="RefSeq" id="WP_315731015.1">
    <property type="nucleotide sequence ID" value="NZ_JAVYII010000001.1"/>
</dbReference>
<gene>
    <name evidence="2" type="ORF">RDV89_02535</name>
</gene>
<evidence type="ECO:0000256" key="1">
    <source>
        <dbReference type="SAM" id="Phobius"/>
    </source>
</evidence>
<evidence type="ECO:0000313" key="2">
    <source>
        <dbReference type="EMBL" id="MDT9591928.1"/>
    </source>
</evidence>
<keyword evidence="1" id="KW-0812">Transmembrane</keyword>
<keyword evidence="1" id="KW-1133">Transmembrane helix</keyword>
<comment type="caution">
    <text evidence="2">The sequence shown here is derived from an EMBL/GenBank/DDBJ whole genome shotgun (WGS) entry which is preliminary data.</text>
</comment>
<evidence type="ECO:0000313" key="3">
    <source>
        <dbReference type="Proteomes" id="UP001268542"/>
    </source>
</evidence>
<keyword evidence="3" id="KW-1185">Reference proteome</keyword>
<dbReference type="EMBL" id="JAVYII010000001">
    <property type="protein sequence ID" value="MDT9591928.1"/>
    <property type="molecule type" value="Genomic_DNA"/>
</dbReference>
<keyword evidence="1" id="KW-0472">Membrane</keyword>
<organism evidence="2 3">
    <name type="scientific">Nocardioides imazamoxiresistens</name>
    <dbReference type="NCBI Taxonomy" id="3231893"/>
    <lineage>
        <taxon>Bacteria</taxon>
        <taxon>Bacillati</taxon>
        <taxon>Actinomycetota</taxon>
        <taxon>Actinomycetes</taxon>
        <taxon>Propionibacteriales</taxon>
        <taxon>Nocardioidaceae</taxon>
        <taxon>Nocardioides</taxon>
    </lineage>
</organism>
<sequence>MEHRSMPLAAVAHALGVAAVLVLWALALTGIGAVLGAAGSIEVALTVILMGVGQVLVWRRVDRWLRRDELTSAAV</sequence>
<name>A0ABU3PRW0_9ACTN</name>
<reference evidence="2 3" key="1">
    <citation type="submission" date="2023-08" db="EMBL/GenBank/DDBJ databases">
        <title>Nocardioides seae sp. nov., a bacterium isolated from a soil.</title>
        <authorList>
            <person name="Wang X."/>
        </authorList>
    </citation>
    <scope>NUCLEOTIDE SEQUENCE [LARGE SCALE GENOMIC DNA]</scope>
    <source>
        <strain evidence="2 3">YZH12</strain>
    </source>
</reference>
<protein>
    <submittedName>
        <fullName evidence="2">Uncharacterized protein</fullName>
    </submittedName>
</protein>
<dbReference type="Proteomes" id="UP001268542">
    <property type="component" value="Unassembled WGS sequence"/>
</dbReference>
<proteinExistence type="predicted"/>
<feature type="transmembrane region" description="Helical" evidence="1">
    <location>
        <begin position="37"/>
        <end position="58"/>
    </location>
</feature>
<accession>A0ABU3PRW0</accession>